<keyword evidence="3" id="KW-0805">Transcription regulation</keyword>
<evidence type="ECO:0000256" key="1">
    <source>
        <dbReference type="ARBA" id="ARBA00004123"/>
    </source>
</evidence>
<keyword evidence="6" id="KW-0539">Nucleus</keyword>
<sequence>MNGELMSNDTAKLPSQLQCMNQINPRGTTSLHRNGKSCRLRWINYLRPGLKGGGFSPQEKETILALHHLLGNK</sequence>
<dbReference type="Proteomes" id="UP001417504">
    <property type="component" value="Unassembled WGS sequence"/>
</dbReference>
<keyword evidence="4" id="KW-0238">DNA-binding</keyword>
<evidence type="ECO:0000259" key="7">
    <source>
        <dbReference type="PROSITE" id="PS51294"/>
    </source>
</evidence>
<keyword evidence="5" id="KW-0804">Transcription</keyword>
<keyword evidence="2" id="KW-0677">Repeat</keyword>
<dbReference type="InterPro" id="IPR009057">
    <property type="entry name" value="Homeodomain-like_sf"/>
</dbReference>
<dbReference type="InterPro" id="IPR051953">
    <property type="entry name" value="Plant_SW-associated_TFs"/>
</dbReference>
<evidence type="ECO:0000256" key="4">
    <source>
        <dbReference type="ARBA" id="ARBA00023125"/>
    </source>
</evidence>
<evidence type="ECO:0000256" key="6">
    <source>
        <dbReference type="ARBA" id="ARBA00023242"/>
    </source>
</evidence>
<dbReference type="PANTHER" id="PTHR47997">
    <property type="entry name" value="MYB DOMAIN PROTEIN 55"/>
    <property type="match status" value="1"/>
</dbReference>
<evidence type="ECO:0000256" key="3">
    <source>
        <dbReference type="ARBA" id="ARBA00023015"/>
    </source>
</evidence>
<evidence type="ECO:0000313" key="9">
    <source>
        <dbReference type="Proteomes" id="UP001417504"/>
    </source>
</evidence>
<name>A0AAP0I0J1_9MAGN</name>
<proteinExistence type="predicted"/>
<evidence type="ECO:0000256" key="5">
    <source>
        <dbReference type="ARBA" id="ARBA00023163"/>
    </source>
</evidence>
<dbReference type="SUPFAM" id="SSF46689">
    <property type="entry name" value="Homeodomain-like"/>
    <property type="match status" value="1"/>
</dbReference>
<dbReference type="PROSITE" id="PS51294">
    <property type="entry name" value="HTH_MYB"/>
    <property type="match status" value="1"/>
</dbReference>
<dbReference type="EMBL" id="JBBNAE010000008">
    <property type="protein sequence ID" value="KAK9103320.1"/>
    <property type="molecule type" value="Genomic_DNA"/>
</dbReference>
<organism evidence="8 9">
    <name type="scientific">Stephania japonica</name>
    <dbReference type="NCBI Taxonomy" id="461633"/>
    <lineage>
        <taxon>Eukaryota</taxon>
        <taxon>Viridiplantae</taxon>
        <taxon>Streptophyta</taxon>
        <taxon>Embryophyta</taxon>
        <taxon>Tracheophyta</taxon>
        <taxon>Spermatophyta</taxon>
        <taxon>Magnoliopsida</taxon>
        <taxon>Ranunculales</taxon>
        <taxon>Menispermaceae</taxon>
        <taxon>Menispermoideae</taxon>
        <taxon>Cissampelideae</taxon>
        <taxon>Stephania</taxon>
    </lineage>
</organism>
<comment type="subcellular location">
    <subcellularLocation>
        <location evidence="1">Nucleus</location>
    </subcellularLocation>
</comment>
<dbReference type="Pfam" id="PF13921">
    <property type="entry name" value="Myb_DNA-bind_6"/>
    <property type="match status" value="1"/>
</dbReference>
<comment type="caution">
    <text evidence="8">The sequence shown here is derived from an EMBL/GenBank/DDBJ whole genome shotgun (WGS) entry which is preliminary data.</text>
</comment>
<dbReference type="GO" id="GO:0005634">
    <property type="term" value="C:nucleus"/>
    <property type="evidence" value="ECO:0007669"/>
    <property type="project" value="UniProtKB-SubCell"/>
</dbReference>
<evidence type="ECO:0000313" key="8">
    <source>
        <dbReference type="EMBL" id="KAK9103320.1"/>
    </source>
</evidence>
<evidence type="ECO:0000256" key="2">
    <source>
        <dbReference type="ARBA" id="ARBA00022737"/>
    </source>
</evidence>
<dbReference type="AlphaFoldDB" id="A0AAP0I0J1"/>
<dbReference type="GO" id="GO:0003677">
    <property type="term" value="F:DNA binding"/>
    <property type="evidence" value="ECO:0007669"/>
    <property type="project" value="UniProtKB-KW"/>
</dbReference>
<reference evidence="8 9" key="1">
    <citation type="submission" date="2024-01" db="EMBL/GenBank/DDBJ databases">
        <title>Genome assemblies of Stephania.</title>
        <authorList>
            <person name="Yang L."/>
        </authorList>
    </citation>
    <scope>NUCLEOTIDE SEQUENCE [LARGE SCALE GENOMIC DNA]</scope>
    <source>
        <strain evidence="8">QJT</strain>
        <tissue evidence="8">Leaf</tissue>
    </source>
</reference>
<protein>
    <recommendedName>
        <fullName evidence="7">HTH myb-type domain-containing protein</fullName>
    </recommendedName>
</protein>
<gene>
    <name evidence="8" type="ORF">Sjap_020574</name>
</gene>
<accession>A0AAP0I0J1</accession>
<feature type="domain" description="HTH myb-type" evidence="7">
    <location>
        <begin position="31"/>
        <end position="50"/>
    </location>
</feature>
<keyword evidence="9" id="KW-1185">Reference proteome</keyword>
<dbReference type="Gene3D" id="1.10.10.60">
    <property type="entry name" value="Homeodomain-like"/>
    <property type="match status" value="1"/>
</dbReference>
<dbReference type="InterPro" id="IPR017930">
    <property type="entry name" value="Myb_dom"/>
</dbReference>
<dbReference type="PANTHER" id="PTHR47997:SF11">
    <property type="entry name" value="TRANSCRIPTION FACTOR LAF1"/>
    <property type="match status" value="1"/>
</dbReference>